<accession>A0ACA9NSD0</accession>
<dbReference type="EMBL" id="CAJVPM010028408">
    <property type="protein sequence ID" value="CAG8669653.1"/>
    <property type="molecule type" value="Genomic_DNA"/>
</dbReference>
<dbReference type="Proteomes" id="UP000789860">
    <property type="component" value="Unassembled WGS sequence"/>
</dbReference>
<evidence type="ECO:0000313" key="2">
    <source>
        <dbReference type="Proteomes" id="UP000789860"/>
    </source>
</evidence>
<protein>
    <submittedName>
        <fullName evidence="1">463_t:CDS:1</fullName>
    </submittedName>
</protein>
<gene>
    <name evidence="1" type="ORF">SCALOS_LOCUS9329</name>
</gene>
<keyword evidence="2" id="KW-1185">Reference proteome</keyword>
<reference evidence="1" key="1">
    <citation type="submission" date="2021-06" db="EMBL/GenBank/DDBJ databases">
        <authorList>
            <person name="Kallberg Y."/>
            <person name="Tangrot J."/>
            <person name="Rosling A."/>
        </authorList>
    </citation>
    <scope>NUCLEOTIDE SEQUENCE</scope>
    <source>
        <strain evidence="1">AU212A</strain>
    </source>
</reference>
<feature type="non-terminal residue" evidence="1">
    <location>
        <position position="88"/>
    </location>
</feature>
<sequence length="88" mass="10113">MLAQDNLSKEATLTQLFNNSERTINQGEYAKALKSIDKILNLSPNDIDVERAYCLYRLNKFSEGTELLHKYRTAKNNDNGLRHLEAQV</sequence>
<proteinExistence type="predicted"/>
<comment type="caution">
    <text evidence="1">The sequence shown here is derived from an EMBL/GenBank/DDBJ whole genome shotgun (WGS) entry which is preliminary data.</text>
</comment>
<organism evidence="1 2">
    <name type="scientific">Scutellospora calospora</name>
    <dbReference type="NCBI Taxonomy" id="85575"/>
    <lineage>
        <taxon>Eukaryota</taxon>
        <taxon>Fungi</taxon>
        <taxon>Fungi incertae sedis</taxon>
        <taxon>Mucoromycota</taxon>
        <taxon>Glomeromycotina</taxon>
        <taxon>Glomeromycetes</taxon>
        <taxon>Diversisporales</taxon>
        <taxon>Gigasporaceae</taxon>
        <taxon>Scutellospora</taxon>
    </lineage>
</organism>
<name>A0ACA9NSD0_9GLOM</name>
<evidence type="ECO:0000313" key="1">
    <source>
        <dbReference type="EMBL" id="CAG8669653.1"/>
    </source>
</evidence>